<name>A0A0K9PHM8_ZOSMR</name>
<dbReference type="InterPro" id="IPR055374">
    <property type="entry name" value="Ribophorin_II_3rd"/>
</dbReference>
<dbReference type="Pfam" id="PF23860">
    <property type="entry name" value="Ribophorin_II_3rd"/>
    <property type="match status" value="1"/>
</dbReference>
<feature type="domain" description="Ribophorin II N-terminal" evidence="11">
    <location>
        <begin position="33"/>
        <end position="307"/>
    </location>
</feature>
<evidence type="ECO:0000256" key="10">
    <source>
        <dbReference type="RuleBase" id="RU366029"/>
    </source>
</evidence>
<evidence type="ECO:0000256" key="5">
    <source>
        <dbReference type="ARBA" id="ARBA00022692"/>
    </source>
</evidence>
<dbReference type="GO" id="GO:0006487">
    <property type="term" value="P:protein N-linked glycosylation"/>
    <property type="evidence" value="ECO:0000318"/>
    <property type="project" value="GO_Central"/>
</dbReference>
<dbReference type="PANTHER" id="PTHR12640:SF0">
    <property type="entry name" value="DOLICHYL-DIPHOSPHOOLIGOSACCHARIDE--PROTEIN GLYCOSYLTRANSFERASE SUBUNIT 2"/>
    <property type="match status" value="1"/>
</dbReference>
<evidence type="ECO:0000256" key="4">
    <source>
        <dbReference type="ARBA" id="ARBA00009038"/>
    </source>
</evidence>
<sequence length="691" mass="75783">MMAGIHLLFVLLISIAVPITRVASVGPITDIYRSAAASLLVPKDNSFGSLEESYEALRTLEILGVEKNFDLAAVAHSTCHAVVEKLKVPSLDLKDVFFALNVNDVLGCKLHSHVLKDNASKLLKVIKDATSLLEFYYSIGSLVLIKKQGSHVVLPDVNGVFHSIKTLSQSDGRWRYDSNSAESSTQAAGLALKTLAGVLLLANDEVDQSMVGIVKNDIVKLFDSIKSYDDGSLYFDEIHTDVNKYQDPLSTTASVVQGLIAFSDASHGRINIEGDTVLGLAKFFLSIGIPGSSKDFFYQVESLSCFEKNSAFIPLVFSLPSSVLSSSTKDLLKVRVTTVLGSVAPSLTVILKQCLSSNSKRVLENQNLQFDPETSTYFLDIASKNIDIGKYSLNFEISLRDEHANVYVVESRIHTSIYYTGFVKIDDAEMSVLDADVETVDSVKKLDLMRENSLSFSANHLQKLLISFKLTTPSGKSFKPQQVFLKLIHETNVNHIFVLENSGKKFKKLFDFLGLVDKLYYLSGKYIIQLTIGDAVMENSFLQNLGHLELDLPEAPEKATHPPLQPVDPASRFGPQSEISHIFRIAEKLPPKEVSLVFLCITLLPLIGFAIGLVLLGVNLKNFPSSSLPLIFAILFHAGIAAVLLLYALFWLKLDLFTTLKYAGGLGVFLVVVGHVTLSHLASVTTKLKSS</sequence>
<dbReference type="InterPro" id="IPR055373">
    <property type="entry name" value="Ribophorin_II_N"/>
</dbReference>
<keyword evidence="15" id="KW-0808">Transferase</keyword>
<dbReference type="PANTHER" id="PTHR12640">
    <property type="entry name" value="RIBOPHORIN II"/>
    <property type="match status" value="1"/>
</dbReference>
<evidence type="ECO:0000256" key="1">
    <source>
        <dbReference type="ARBA" id="ARBA00002791"/>
    </source>
</evidence>
<feature type="chain" id="PRO_5019616288" description="Dolichyl-diphosphooligosaccharide--protein glycosyltransferase subunit 2" evidence="10">
    <location>
        <begin position="25"/>
        <end position="691"/>
    </location>
</feature>
<evidence type="ECO:0000259" key="14">
    <source>
        <dbReference type="Pfam" id="PF25147"/>
    </source>
</evidence>
<feature type="transmembrane region" description="Helical" evidence="10">
    <location>
        <begin position="630"/>
        <end position="650"/>
    </location>
</feature>
<feature type="domain" description="Ribophorin II third" evidence="12">
    <location>
        <begin position="427"/>
        <end position="550"/>
    </location>
</feature>
<dbReference type="InterPro" id="IPR008814">
    <property type="entry name" value="Swp1"/>
</dbReference>
<evidence type="ECO:0000256" key="3">
    <source>
        <dbReference type="ARBA" id="ARBA00004922"/>
    </source>
</evidence>
<keyword evidence="7 10" id="KW-0256">Endoplasmic reticulum</keyword>
<dbReference type="UniPathway" id="UPA00378"/>
<dbReference type="Proteomes" id="UP000036987">
    <property type="component" value="Unassembled WGS sequence"/>
</dbReference>
<feature type="transmembrane region" description="Helical" evidence="10">
    <location>
        <begin position="596"/>
        <end position="618"/>
    </location>
</feature>
<accession>A0A0K9PHM8</accession>
<evidence type="ECO:0000313" key="16">
    <source>
        <dbReference type="Proteomes" id="UP000036987"/>
    </source>
</evidence>
<organism evidence="15 16">
    <name type="scientific">Zostera marina</name>
    <name type="common">Eelgrass</name>
    <dbReference type="NCBI Taxonomy" id="29655"/>
    <lineage>
        <taxon>Eukaryota</taxon>
        <taxon>Viridiplantae</taxon>
        <taxon>Streptophyta</taxon>
        <taxon>Embryophyta</taxon>
        <taxon>Tracheophyta</taxon>
        <taxon>Spermatophyta</taxon>
        <taxon>Magnoliopsida</taxon>
        <taxon>Liliopsida</taxon>
        <taxon>Zosteraceae</taxon>
        <taxon>Zostera</taxon>
    </lineage>
</organism>
<comment type="subunit">
    <text evidence="10">Component of the oligosaccharyltransferase (OST) complex.</text>
</comment>
<dbReference type="OMA" id="QEHETIY"/>
<dbReference type="STRING" id="29655.A0A0K9PHM8"/>
<evidence type="ECO:0000256" key="7">
    <source>
        <dbReference type="ARBA" id="ARBA00022824"/>
    </source>
</evidence>
<comment type="pathway">
    <text evidence="3 10">Protein modification; protein glycosylation.</text>
</comment>
<keyword evidence="6 10" id="KW-0732">Signal</keyword>
<comment type="similarity">
    <text evidence="4 10">Belongs to the SWP1 family.</text>
</comment>
<evidence type="ECO:0000256" key="8">
    <source>
        <dbReference type="ARBA" id="ARBA00022989"/>
    </source>
</evidence>
<protein>
    <recommendedName>
        <fullName evidence="10">Dolichyl-diphosphooligosaccharide--protein glycosyltransferase subunit 2</fullName>
    </recommendedName>
    <alternativeName>
        <fullName evidence="10">Ribophorin-2</fullName>
    </alternativeName>
</protein>
<keyword evidence="16" id="KW-1185">Reference proteome</keyword>
<feature type="signal peptide" evidence="10">
    <location>
        <begin position="1"/>
        <end position="24"/>
    </location>
</feature>
<evidence type="ECO:0000256" key="9">
    <source>
        <dbReference type="ARBA" id="ARBA00023136"/>
    </source>
</evidence>
<proteinExistence type="inferred from homology"/>
<gene>
    <name evidence="15" type="ORF">ZOSMA_25G01140</name>
</gene>
<evidence type="ECO:0000256" key="2">
    <source>
        <dbReference type="ARBA" id="ARBA00004477"/>
    </source>
</evidence>
<keyword evidence="5 10" id="KW-0812">Transmembrane</keyword>
<comment type="subcellular location">
    <subcellularLocation>
        <location evidence="2 10">Endoplasmic reticulum membrane</location>
        <topology evidence="2 10">Multi-pass membrane protein</topology>
    </subcellularLocation>
</comment>
<comment type="caution">
    <text evidence="15">The sequence shown here is derived from an EMBL/GenBank/DDBJ whole genome shotgun (WGS) entry which is preliminary data.</text>
</comment>
<dbReference type="InterPro" id="IPR056790">
    <property type="entry name" value="Ribophorin_II_C"/>
</dbReference>
<dbReference type="AlphaFoldDB" id="A0A0K9PHM8"/>
<dbReference type="EMBL" id="LFYR01000889">
    <property type="protein sequence ID" value="KMZ67725.1"/>
    <property type="molecule type" value="Genomic_DNA"/>
</dbReference>
<reference evidence="16" key="1">
    <citation type="journal article" date="2016" name="Nature">
        <title>The genome of the seagrass Zostera marina reveals angiosperm adaptation to the sea.</title>
        <authorList>
            <person name="Olsen J.L."/>
            <person name="Rouze P."/>
            <person name="Verhelst B."/>
            <person name="Lin Y.-C."/>
            <person name="Bayer T."/>
            <person name="Collen J."/>
            <person name="Dattolo E."/>
            <person name="De Paoli E."/>
            <person name="Dittami S."/>
            <person name="Maumus F."/>
            <person name="Michel G."/>
            <person name="Kersting A."/>
            <person name="Lauritano C."/>
            <person name="Lohaus R."/>
            <person name="Toepel M."/>
            <person name="Tonon T."/>
            <person name="Vanneste K."/>
            <person name="Amirebrahimi M."/>
            <person name="Brakel J."/>
            <person name="Bostroem C."/>
            <person name="Chovatia M."/>
            <person name="Grimwood J."/>
            <person name="Jenkins J.W."/>
            <person name="Jueterbock A."/>
            <person name="Mraz A."/>
            <person name="Stam W.T."/>
            <person name="Tice H."/>
            <person name="Bornberg-Bauer E."/>
            <person name="Green P.J."/>
            <person name="Pearson G.A."/>
            <person name="Procaccini G."/>
            <person name="Duarte C.M."/>
            <person name="Schmutz J."/>
            <person name="Reusch T.B.H."/>
            <person name="Van de Peer Y."/>
        </authorList>
    </citation>
    <scope>NUCLEOTIDE SEQUENCE [LARGE SCALE GENOMIC DNA]</scope>
    <source>
        <strain evidence="16">cv. Finnish</strain>
    </source>
</reference>
<evidence type="ECO:0000259" key="13">
    <source>
        <dbReference type="Pfam" id="PF23861"/>
    </source>
</evidence>
<feature type="transmembrane region" description="Helical" evidence="10">
    <location>
        <begin position="662"/>
        <end position="682"/>
    </location>
</feature>
<keyword evidence="8 10" id="KW-1133">Transmembrane helix</keyword>
<evidence type="ECO:0000313" key="15">
    <source>
        <dbReference type="EMBL" id="KMZ67725.1"/>
    </source>
</evidence>
<dbReference type="Pfam" id="PF25147">
    <property type="entry name" value="Ribophorin_II_C"/>
    <property type="match status" value="1"/>
</dbReference>
<dbReference type="InterPro" id="IPR055375">
    <property type="entry name" value="Ribophorin_II_2nd"/>
</dbReference>
<dbReference type="Pfam" id="PF05817">
    <property type="entry name" value="Ribophorin_II"/>
    <property type="match status" value="1"/>
</dbReference>
<dbReference type="GO" id="GO:0008250">
    <property type="term" value="C:oligosaccharyltransferase complex"/>
    <property type="evidence" value="ECO:0000318"/>
    <property type="project" value="GO_Central"/>
</dbReference>
<evidence type="ECO:0000256" key="6">
    <source>
        <dbReference type="ARBA" id="ARBA00022729"/>
    </source>
</evidence>
<dbReference type="OrthoDB" id="432292at2759"/>
<dbReference type="GO" id="GO:0016740">
    <property type="term" value="F:transferase activity"/>
    <property type="evidence" value="ECO:0007669"/>
    <property type="project" value="UniProtKB-KW"/>
</dbReference>
<dbReference type="Pfam" id="PF23861">
    <property type="entry name" value="Ribophorin_II_2nd"/>
    <property type="match status" value="1"/>
</dbReference>
<evidence type="ECO:0000259" key="12">
    <source>
        <dbReference type="Pfam" id="PF23860"/>
    </source>
</evidence>
<feature type="domain" description="Ribophorin II second" evidence="13">
    <location>
        <begin position="315"/>
        <end position="417"/>
    </location>
</feature>
<keyword evidence="9 10" id="KW-0472">Membrane</keyword>
<comment type="function">
    <text evidence="1 10">Subunit of the oligosaccharyl transferase (OST) complex that catalyzes the initial transfer of a defined glycan (Glc(3)Man(9)GlcNAc(2) in eukaryotes) from the lipid carrier dolichol-pyrophosphate to an asparagine residue within an Asn-X-Ser/Thr consensus motif in nascent polypeptide chains, the first step in protein N-glycosylation. N-glycosylation occurs cotranslationally and the complex associates with the Sec61 complex at the channel-forming translocon complex that mediates protein translocation across the endoplasmic reticulum (ER). All subunits are required for a maximal enzyme activity.</text>
</comment>
<evidence type="ECO:0000259" key="11">
    <source>
        <dbReference type="Pfam" id="PF05817"/>
    </source>
</evidence>
<feature type="domain" description="Ribophorin II C-terminal" evidence="14">
    <location>
        <begin position="583"/>
        <end position="683"/>
    </location>
</feature>